<proteinExistence type="predicted"/>
<dbReference type="AlphaFoldDB" id="J9DCH1"/>
<gene>
    <name evidence="1" type="ORF">EVA_00753</name>
</gene>
<reference evidence="1" key="1">
    <citation type="journal article" date="2012" name="PLoS ONE">
        <title>Gene sets for utilization of primary and secondary nutrition supplies in the distal gut of endangered iberian lynx.</title>
        <authorList>
            <person name="Alcaide M."/>
            <person name="Messina E."/>
            <person name="Richter M."/>
            <person name="Bargiela R."/>
            <person name="Peplies J."/>
            <person name="Huws S.A."/>
            <person name="Newbold C.J."/>
            <person name="Golyshin P.N."/>
            <person name="Simon M.A."/>
            <person name="Lopez G."/>
            <person name="Yakimov M.M."/>
            <person name="Ferrer M."/>
        </authorList>
    </citation>
    <scope>NUCLEOTIDE SEQUENCE</scope>
</reference>
<organism evidence="1">
    <name type="scientific">gut metagenome</name>
    <dbReference type="NCBI Taxonomy" id="749906"/>
    <lineage>
        <taxon>unclassified sequences</taxon>
        <taxon>metagenomes</taxon>
        <taxon>organismal metagenomes</taxon>
    </lineage>
</organism>
<sequence>MHFPVYPLQCCTYLLSMHEFSINHPRVLAFRQLPA</sequence>
<dbReference type="EMBL" id="AMCI01000137">
    <property type="protein sequence ID" value="EJX10656.1"/>
    <property type="molecule type" value="Genomic_DNA"/>
</dbReference>
<comment type="caution">
    <text evidence="1">The sequence shown here is derived from an EMBL/GenBank/DDBJ whole genome shotgun (WGS) entry which is preliminary data.</text>
</comment>
<name>J9DCH1_9ZZZZ</name>
<protein>
    <submittedName>
        <fullName evidence="1">Uncharacterized protein</fullName>
    </submittedName>
</protein>
<accession>J9DCH1</accession>
<evidence type="ECO:0000313" key="1">
    <source>
        <dbReference type="EMBL" id="EJX10656.1"/>
    </source>
</evidence>